<comment type="caution">
    <text evidence="15">Lacks conserved residue(s) required for the propagation of feature annotation.</text>
</comment>
<dbReference type="InterPro" id="IPR023148">
    <property type="entry name" value="tRNA_m1G_MeTrfase_C_sf"/>
</dbReference>
<accession>A0A2M7XHA1</accession>
<comment type="catalytic activity">
    <reaction evidence="14 15 17">
        <text>guanosine(37) in tRNA + S-adenosyl-L-methionine = N(1)-methylguanosine(37) in tRNA + S-adenosyl-L-homocysteine + H(+)</text>
        <dbReference type="Rhea" id="RHEA:36899"/>
        <dbReference type="Rhea" id="RHEA-COMP:10145"/>
        <dbReference type="Rhea" id="RHEA-COMP:10147"/>
        <dbReference type="ChEBI" id="CHEBI:15378"/>
        <dbReference type="ChEBI" id="CHEBI:57856"/>
        <dbReference type="ChEBI" id="CHEBI:59789"/>
        <dbReference type="ChEBI" id="CHEBI:73542"/>
        <dbReference type="ChEBI" id="CHEBI:74269"/>
        <dbReference type="EC" id="2.1.1.228"/>
    </reaction>
</comment>
<dbReference type="Pfam" id="PF01746">
    <property type="entry name" value="tRNA_m1G_MT"/>
    <property type="match status" value="1"/>
</dbReference>
<feature type="binding site" evidence="15 16">
    <location>
        <position position="124"/>
    </location>
    <ligand>
        <name>S-adenosyl-L-methionine</name>
        <dbReference type="ChEBI" id="CHEBI:59789"/>
    </ligand>
</feature>
<keyword evidence="7 15" id="KW-0963">Cytoplasm</keyword>
<evidence type="ECO:0000256" key="13">
    <source>
        <dbReference type="ARBA" id="ARBA00033392"/>
    </source>
</evidence>
<reference evidence="20" key="1">
    <citation type="submission" date="2017-09" db="EMBL/GenBank/DDBJ databases">
        <title>Depth-based differentiation of microbial function through sediment-hosted aquifers and enrichment of novel symbionts in the deep terrestrial subsurface.</title>
        <authorList>
            <person name="Probst A.J."/>
            <person name="Ladd B."/>
            <person name="Jarett J.K."/>
            <person name="Geller-Mcgrath D.E."/>
            <person name="Sieber C.M.K."/>
            <person name="Emerson J.B."/>
            <person name="Anantharaman K."/>
            <person name="Thomas B.C."/>
            <person name="Malmstrom R."/>
            <person name="Stieglmeier M."/>
            <person name="Klingl A."/>
            <person name="Woyke T."/>
            <person name="Ryan C.M."/>
            <person name="Banfield J.F."/>
        </authorList>
    </citation>
    <scope>NUCLEOTIDE SEQUENCE [LARGE SCALE GENOMIC DNA]</scope>
</reference>
<evidence type="ECO:0000256" key="17">
    <source>
        <dbReference type="RuleBase" id="RU003464"/>
    </source>
</evidence>
<dbReference type="Proteomes" id="UP000229749">
    <property type="component" value="Unassembled WGS sequence"/>
</dbReference>
<dbReference type="PIRSF" id="PIRSF000386">
    <property type="entry name" value="tRNA_mtase"/>
    <property type="match status" value="1"/>
</dbReference>
<evidence type="ECO:0000256" key="7">
    <source>
        <dbReference type="ARBA" id="ARBA00022490"/>
    </source>
</evidence>
<dbReference type="Gene3D" id="3.40.1280.10">
    <property type="match status" value="1"/>
</dbReference>
<proteinExistence type="inferred from homology"/>
<dbReference type="PANTHER" id="PTHR46417">
    <property type="entry name" value="TRNA (GUANINE-N(1)-)-METHYLTRANSFERASE"/>
    <property type="match status" value="1"/>
</dbReference>
<evidence type="ECO:0000313" key="20">
    <source>
        <dbReference type="Proteomes" id="UP000229749"/>
    </source>
</evidence>
<dbReference type="HAMAP" id="MF_00605">
    <property type="entry name" value="TrmD"/>
    <property type="match status" value="1"/>
</dbReference>
<evidence type="ECO:0000256" key="2">
    <source>
        <dbReference type="ARBA" id="ARBA00004496"/>
    </source>
</evidence>
<dbReference type="GO" id="GO:0002939">
    <property type="term" value="P:tRNA N1-guanine methylation"/>
    <property type="evidence" value="ECO:0007669"/>
    <property type="project" value="TreeGrafter"/>
</dbReference>
<evidence type="ECO:0000256" key="12">
    <source>
        <dbReference type="ARBA" id="ARBA00029736"/>
    </source>
</evidence>
<evidence type="ECO:0000256" key="8">
    <source>
        <dbReference type="ARBA" id="ARBA00022603"/>
    </source>
</evidence>
<dbReference type="FunFam" id="3.40.1280.10:FF:000001">
    <property type="entry name" value="tRNA (guanine-N(1)-)-methyltransferase"/>
    <property type="match status" value="1"/>
</dbReference>
<dbReference type="NCBIfam" id="TIGR00088">
    <property type="entry name" value="trmD"/>
    <property type="match status" value="1"/>
</dbReference>
<dbReference type="PANTHER" id="PTHR46417:SF1">
    <property type="entry name" value="TRNA (GUANINE-N(1)-)-METHYLTRANSFERASE"/>
    <property type="match status" value="1"/>
</dbReference>
<dbReference type="GO" id="GO:0005829">
    <property type="term" value="C:cytosol"/>
    <property type="evidence" value="ECO:0007669"/>
    <property type="project" value="TreeGrafter"/>
</dbReference>
<dbReference type="GO" id="GO:0052906">
    <property type="term" value="F:tRNA (guanine(37)-N1)-methyltransferase activity"/>
    <property type="evidence" value="ECO:0007669"/>
    <property type="project" value="UniProtKB-UniRule"/>
</dbReference>
<evidence type="ECO:0000256" key="1">
    <source>
        <dbReference type="ARBA" id="ARBA00002634"/>
    </source>
</evidence>
<evidence type="ECO:0000256" key="4">
    <source>
        <dbReference type="ARBA" id="ARBA00011738"/>
    </source>
</evidence>
<evidence type="ECO:0000256" key="10">
    <source>
        <dbReference type="ARBA" id="ARBA00022691"/>
    </source>
</evidence>
<evidence type="ECO:0000256" key="6">
    <source>
        <dbReference type="ARBA" id="ARBA00014679"/>
    </source>
</evidence>
<dbReference type="InterPro" id="IPR029028">
    <property type="entry name" value="Alpha/beta_knot_MTases"/>
</dbReference>
<organism evidence="19 20">
    <name type="scientific">Candidatus Uhrbacteria bacterium CG_4_9_14_3_um_filter_36_7</name>
    <dbReference type="NCBI Taxonomy" id="1975033"/>
    <lineage>
        <taxon>Bacteria</taxon>
        <taxon>Candidatus Uhriibacteriota</taxon>
    </lineage>
</organism>
<keyword evidence="10 15" id="KW-0949">S-adenosyl-L-methionine</keyword>
<gene>
    <name evidence="15" type="primary">trmD</name>
    <name evidence="19" type="ORF">CO172_02405</name>
</gene>
<keyword evidence="11 15" id="KW-0819">tRNA processing</keyword>
<feature type="domain" description="tRNA methyltransferase TRMD/TRM10-type" evidence="18">
    <location>
        <begin position="16"/>
        <end position="238"/>
    </location>
</feature>
<evidence type="ECO:0000313" key="19">
    <source>
        <dbReference type="EMBL" id="PJA47253.1"/>
    </source>
</evidence>
<dbReference type="InterPro" id="IPR029026">
    <property type="entry name" value="tRNA_m1G_MTases_N"/>
</dbReference>
<keyword evidence="9 15" id="KW-0808">Transferase</keyword>
<dbReference type="Gene3D" id="1.10.1270.20">
    <property type="entry name" value="tRNA(m1g37)methyltransferase, domain 2"/>
    <property type="match status" value="1"/>
</dbReference>
<evidence type="ECO:0000256" key="9">
    <source>
        <dbReference type="ARBA" id="ARBA00022679"/>
    </source>
</evidence>
<evidence type="ECO:0000256" key="14">
    <source>
        <dbReference type="ARBA" id="ARBA00047783"/>
    </source>
</evidence>
<keyword evidence="8 15" id="KW-0489">Methyltransferase</keyword>
<comment type="caution">
    <text evidence="19">The sequence shown here is derived from an EMBL/GenBank/DDBJ whole genome shotgun (WGS) entry which is preliminary data.</text>
</comment>
<dbReference type="AlphaFoldDB" id="A0A2M7XHA1"/>
<comment type="subcellular location">
    <subcellularLocation>
        <location evidence="2 15 17">Cytoplasm</location>
    </subcellularLocation>
</comment>
<evidence type="ECO:0000256" key="11">
    <source>
        <dbReference type="ARBA" id="ARBA00022694"/>
    </source>
</evidence>
<name>A0A2M7XHA1_9BACT</name>
<comment type="function">
    <text evidence="1 15 17">Specifically methylates guanosine-37 in various tRNAs.</text>
</comment>
<protein>
    <recommendedName>
        <fullName evidence="6 15">tRNA (guanine-N(1)-)-methyltransferase</fullName>
        <ecNumber evidence="5 15">2.1.1.228</ecNumber>
    </recommendedName>
    <alternativeName>
        <fullName evidence="12 15">M1G-methyltransferase</fullName>
    </alternativeName>
    <alternativeName>
        <fullName evidence="13 15">tRNA [GM37] methyltransferase</fullName>
    </alternativeName>
</protein>
<dbReference type="EMBL" id="PFWS01000036">
    <property type="protein sequence ID" value="PJA47253.1"/>
    <property type="molecule type" value="Genomic_DNA"/>
</dbReference>
<evidence type="ECO:0000256" key="15">
    <source>
        <dbReference type="HAMAP-Rule" id="MF_00605"/>
    </source>
</evidence>
<evidence type="ECO:0000259" key="18">
    <source>
        <dbReference type="Pfam" id="PF01746"/>
    </source>
</evidence>
<dbReference type="SUPFAM" id="SSF75217">
    <property type="entry name" value="alpha/beta knot"/>
    <property type="match status" value="1"/>
</dbReference>
<evidence type="ECO:0000256" key="16">
    <source>
        <dbReference type="PIRSR" id="PIRSR000386-1"/>
    </source>
</evidence>
<comment type="subunit">
    <text evidence="4 15 17">Homodimer.</text>
</comment>
<dbReference type="InterPro" id="IPR016009">
    <property type="entry name" value="tRNA_MeTrfase_TRMD/TRM10"/>
</dbReference>
<dbReference type="EC" id="2.1.1.228" evidence="5 15"/>
<comment type="similarity">
    <text evidence="3 15 17">Belongs to the RNA methyltransferase TrmD family.</text>
</comment>
<dbReference type="InterPro" id="IPR002649">
    <property type="entry name" value="tRNA_m1G_MeTrfase_TrmD"/>
</dbReference>
<dbReference type="NCBIfam" id="NF000648">
    <property type="entry name" value="PRK00026.1"/>
    <property type="match status" value="1"/>
</dbReference>
<sequence>MVFCFKNMPTKKHYYDIISIFPQTIEPYLQASILGRAQTKKIVEFKAHNLRKWTHDKHHQVDDTPYGGGPGMVMMIEPFDRAIRAIRKRGKKNRIIFTSASGKLFEQKDAKRLSAYDQLIFLCGHYEGIDARVEKCLADESISIGPYVLTGGELPALVIIDSVVRLLPGVLGKEASLEVESHTEHGLLEYPQYTRPATYKWKSYQTKKIETLNVPPILLSGNHKTIEQWRNEQIKKRSQI</sequence>
<evidence type="ECO:0000256" key="3">
    <source>
        <dbReference type="ARBA" id="ARBA00007630"/>
    </source>
</evidence>
<evidence type="ECO:0000256" key="5">
    <source>
        <dbReference type="ARBA" id="ARBA00012807"/>
    </source>
</evidence>
<dbReference type="CDD" id="cd18080">
    <property type="entry name" value="TrmD-like"/>
    <property type="match status" value="1"/>
</dbReference>